<dbReference type="Gene3D" id="1.10.30.50">
    <property type="match status" value="1"/>
</dbReference>
<dbReference type="CDD" id="cd00085">
    <property type="entry name" value="HNHc"/>
    <property type="match status" value="1"/>
</dbReference>
<dbReference type="EMBL" id="JAWDIS010000001">
    <property type="protein sequence ID" value="MDU0366984.1"/>
    <property type="molecule type" value="Genomic_DNA"/>
</dbReference>
<evidence type="ECO:0000313" key="2">
    <source>
        <dbReference type="EMBL" id="MDU0366984.1"/>
    </source>
</evidence>
<evidence type="ECO:0000259" key="1">
    <source>
        <dbReference type="Pfam" id="PF13391"/>
    </source>
</evidence>
<organism evidence="2 3">
    <name type="scientific">Microbacterium galbum</name>
    <dbReference type="NCBI Taxonomy" id="3075994"/>
    <lineage>
        <taxon>Bacteria</taxon>
        <taxon>Bacillati</taxon>
        <taxon>Actinomycetota</taxon>
        <taxon>Actinomycetes</taxon>
        <taxon>Micrococcales</taxon>
        <taxon>Microbacteriaceae</taxon>
        <taxon>Microbacterium</taxon>
    </lineage>
</organism>
<name>A0ABU3T6I1_9MICO</name>
<dbReference type="GO" id="GO:0004519">
    <property type="term" value="F:endonuclease activity"/>
    <property type="evidence" value="ECO:0007669"/>
    <property type="project" value="UniProtKB-KW"/>
</dbReference>
<dbReference type="RefSeq" id="WP_315994181.1">
    <property type="nucleotide sequence ID" value="NZ_JAWDIS010000001.1"/>
</dbReference>
<accession>A0ABU3T6I1</accession>
<gene>
    <name evidence="2" type="ORF">RWH45_07140</name>
</gene>
<keyword evidence="2" id="KW-0378">Hydrolase</keyword>
<comment type="caution">
    <text evidence="2">The sequence shown here is derived from an EMBL/GenBank/DDBJ whole genome shotgun (WGS) entry which is preliminary data.</text>
</comment>
<dbReference type="InterPro" id="IPR003615">
    <property type="entry name" value="HNH_nuc"/>
</dbReference>
<dbReference type="Pfam" id="PF13391">
    <property type="entry name" value="HNH_2"/>
    <property type="match status" value="1"/>
</dbReference>
<proteinExistence type="predicted"/>
<protein>
    <submittedName>
        <fullName evidence="2">HNH endonuclease</fullName>
    </submittedName>
</protein>
<reference evidence="2 3" key="1">
    <citation type="submission" date="2023-09" db="EMBL/GenBank/DDBJ databases">
        <title>Microbacterium fusihabitans sp. nov., Microbacterium phycihabitans sp. nov., and Microbacterium cervinum sp. nov., isolated from dried seaweeds of beach.</title>
        <authorList>
            <person name="Lee S.D."/>
        </authorList>
    </citation>
    <scope>NUCLEOTIDE SEQUENCE [LARGE SCALE GENOMIC DNA]</scope>
    <source>
        <strain evidence="2 3">KSW4-17</strain>
    </source>
</reference>
<keyword evidence="2" id="KW-0540">Nuclease</keyword>
<feature type="domain" description="HNH nuclease" evidence="1">
    <location>
        <begin position="279"/>
        <end position="327"/>
    </location>
</feature>
<keyword evidence="2" id="KW-0255">Endonuclease</keyword>
<sequence length="379" mass="42116">MLSLHGGSLQRREALDEMDEKWRNSWTADDLSTPPSRPFELKWRNRTSFERQRMVEDGLLVHRNDGTWELTPAGWAELDETRAQRQAVVDREQERRERLWSQLVRAGGPAEIPADLVRATGMYRGYRGVFADLEVTRSEAFPSGIALTVLDLGGRYANERAADGILYRFPATETPGRDRSEIASIRAAYEAGVTVFVMTTGAGGSRTVHRSFVEDMDYASGLALLTFSGRSRTAIPPPPDAPFSLVEETPAEAVWARRRARPNQARFAFSVLKRYGTRCAVCDLSVAVAIQAAHLRSKARGGRDDPRNGLPLCANHHAMFDRNLWSITPVGGIVTGEIRSQTLGITRTDLSHLPAQPHEDALSDTWQQWAKAHPTGSAQ</sequence>
<dbReference type="Proteomes" id="UP001263371">
    <property type="component" value="Unassembled WGS sequence"/>
</dbReference>
<evidence type="ECO:0000313" key="3">
    <source>
        <dbReference type="Proteomes" id="UP001263371"/>
    </source>
</evidence>
<keyword evidence="3" id="KW-1185">Reference proteome</keyword>